<dbReference type="AlphaFoldDB" id="A0A1B4FMB7"/>
<evidence type="ECO:0000313" key="2">
    <source>
        <dbReference type="Proteomes" id="UP000062519"/>
    </source>
</evidence>
<dbReference type="Proteomes" id="UP000062519">
    <property type="component" value="Chromosome 2"/>
</dbReference>
<evidence type="ECO:0000313" key="1">
    <source>
        <dbReference type="EMBL" id="AOJ04802.1"/>
    </source>
</evidence>
<protein>
    <submittedName>
        <fullName evidence="1">Uncharacterized protein</fullName>
    </submittedName>
</protein>
<name>A0A1B4FMB7_9BURK</name>
<keyword evidence="2" id="KW-1185">Reference proteome</keyword>
<reference evidence="1 2" key="1">
    <citation type="submission" date="2015-12" db="EMBL/GenBank/DDBJ databases">
        <title>Diversity of Burkholderia near neighbor genomes.</title>
        <authorList>
            <person name="Sahl J."/>
            <person name="Wagner D."/>
            <person name="Keim P."/>
        </authorList>
    </citation>
    <scope>NUCLEOTIDE SEQUENCE [LARGE SCALE GENOMIC DNA]</scope>
    <source>
        <strain evidence="1 2">BDU6</strain>
    </source>
</reference>
<accession>A0A1B4FMB7</accession>
<proteinExistence type="predicted"/>
<dbReference type="EMBL" id="CP013387">
    <property type="protein sequence ID" value="AOJ04802.1"/>
    <property type="molecule type" value="Genomic_DNA"/>
</dbReference>
<organism evidence="1 2">
    <name type="scientific">Burkholderia mayonis</name>
    <dbReference type="NCBI Taxonomy" id="1385591"/>
    <lineage>
        <taxon>Bacteria</taxon>
        <taxon>Pseudomonadati</taxon>
        <taxon>Pseudomonadota</taxon>
        <taxon>Betaproteobacteria</taxon>
        <taxon>Burkholderiales</taxon>
        <taxon>Burkholderiaceae</taxon>
        <taxon>Burkholderia</taxon>
        <taxon>pseudomallei group</taxon>
    </lineage>
</organism>
<sequence>MMFRSRAGAHARRGVRLALAIAVGGGVSGFVRGVGCRARCAAEEAMLEFQHVEIPNGWLARGPDCGDSTGAR</sequence>
<gene>
    <name evidence="1" type="ORF">WS70_23880</name>
</gene>
<dbReference type="KEGG" id="buu:WS70_23880"/>